<proteinExistence type="predicted"/>
<reference evidence="2" key="1">
    <citation type="submission" date="2023-11" db="EMBL/GenBank/DDBJ databases">
        <title>Genome assemblies of two species of porcelain crab, Petrolisthes cinctipes and Petrolisthes manimaculis (Anomura: Porcellanidae).</title>
        <authorList>
            <person name="Angst P."/>
        </authorList>
    </citation>
    <scope>NUCLEOTIDE SEQUENCE</scope>
    <source>
        <strain evidence="2">PB745_02</strain>
        <tissue evidence="2">Gill</tissue>
    </source>
</reference>
<sequence>MISRKRPEEGWWWWGAGVCVVVVLCVTQALAAPLSHEGPKNEETGGQEFLHVFLGIAVLLSTVTTLLACACCKRSRGFKVGSARQLGSTDLLQ</sequence>
<name>A0AAE1NYP4_9EUCA</name>
<dbReference type="EMBL" id="JAWZYT010003615">
    <property type="protein sequence ID" value="KAK4297547.1"/>
    <property type="molecule type" value="Genomic_DNA"/>
</dbReference>
<evidence type="ECO:0000256" key="1">
    <source>
        <dbReference type="SAM" id="Phobius"/>
    </source>
</evidence>
<gene>
    <name evidence="2" type="ORF">Pmani_030047</name>
</gene>
<keyword evidence="1" id="KW-1133">Transmembrane helix</keyword>
<dbReference type="AlphaFoldDB" id="A0AAE1NYP4"/>
<feature type="transmembrane region" description="Helical" evidence="1">
    <location>
        <begin position="52"/>
        <end position="72"/>
    </location>
</feature>
<evidence type="ECO:0000313" key="3">
    <source>
        <dbReference type="Proteomes" id="UP001292094"/>
    </source>
</evidence>
<dbReference type="Proteomes" id="UP001292094">
    <property type="component" value="Unassembled WGS sequence"/>
</dbReference>
<accession>A0AAE1NYP4</accession>
<comment type="caution">
    <text evidence="2">The sequence shown here is derived from an EMBL/GenBank/DDBJ whole genome shotgun (WGS) entry which is preliminary data.</text>
</comment>
<keyword evidence="1" id="KW-0472">Membrane</keyword>
<organism evidence="2 3">
    <name type="scientific">Petrolisthes manimaculis</name>
    <dbReference type="NCBI Taxonomy" id="1843537"/>
    <lineage>
        <taxon>Eukaryota</taxon>
        <taxon>Metazoa</taxon>
        <taxon>Ecdysozoa</taxon>
        <taxon>Arthropoda</taxon>
        <taxon>Crustacea</taxon>
        <taxon>Multicrustacea</taxon>
        <taxon>Malacostraca</taxon>
        <taxon>Eumalacostraca</taxon>
        <taxon>Eucarida</taxon>
        <taxon>Decapoda</taxon>
        <taxon>Pleocyemata</taxon>
        <taxon>Anomura</taxon>
        <taxon>Galatheoidea</taxon>
        <taxon>Porcellanidae</taxon>
        <taxon>Petrolisthes</taxon>
    </lineage>
</organism>
<keyword evidence="1" id="KW-0812">Transmembrane</keyword>
<protein>
    <submittedName>
        <fullName evidence="2">Uncharacterized protein</fullName>
    </submittedName>
</protein>
<keyword evidence="3" id="KW-1185">Reference proteome</keyword>
<feature type="transmembrane region" description="Helical" evidence="1">
    <location>
        <begin position="12"/>
        <end position="32"/>
    </location>
</feature>
<evidence type="ECO:0000313" key="2">
    <source>
        <dbReference type="EMBL" id="KAK4297547.1"/>
    </source>
</evidence>